<dbReference type="GO" id="GO:0003700">
    <property type="term" value="F:DNA-binding transcription factor activity"/>
    <property type="evidence" value="ECO:0007669"/>
    <property type="project" value="InterPro"/>
</dbReference>
<evidence type="ECO:0000256" key="3">
    <source>
        <dbReference type="ARBA" id="ARBA00023163"/>
    </source>
</evidence>
<dbReference type="Pfam" id="PF12840">
    <property type="entry name" value="HTH_20"/>
    <property type="match status" value="1"/>
</dbReference>
<dbReference type="PANTHER" id="PTHR33154">
    <property type="entry name" value="TRANSCRIPTIONAL REGULATOR, ARSR FAMILY"/>
    <property type="match status" value="1"/>
</dbReference>
<evidence type="ECO:0000256" key="1">
    <source>
        <dbReference type="ARBA" id="ARBA00023015"/>
    </source>
</evidence>
<dbReference type="InterPro" id="IPR000182">
    <property type="entry name" value="GNAT_dom"/>
</dbReference>
<keyword evidence="2" id="KW-0238">DNA-binding</keyword>
<dbReference type="InterPro" id="IPR001845">
    <property type="entry name" value="HTH_ArsR_DNA-bd_dom"/>
</dbReference>
<dbReference type="InterPro" id="IPR036388">
    <property type="entry name" value="WH-like_DNA-bd_sf"/>
</dbReference>
<keyword evidence="7" id="KW-1185">Reference proteome</keyword>
<feature type="domain" description="N-acetyltransferase" evidence="5">
    <location>
        <begin position="127"/>
        <end position="284"/>
    </location>
</feature>
<dbReference type="SUPFAM" id="SSF46785">
    <property type="entry name" value="Winged helix' DNA-binding domain"/>
    <property type="match status" value="1"/>
</dbReference>
<organism evidence="6 7">
    <name type="scientific">Nocardia speluncae</name>
    <dbReference type="NCBI Taxonomy" id="419477"/>
    <lineage>
        <taxon>Bacteria</taxon>
        <taxon>Bacillati</taxon>
        <taxon>Actinomycetota</taxon>
        <taxon>Actinomycetes</taxon>
        <taxon>Mycobacteriales</taxon>
        <taxon>Nocardiaceae</taxon>
        <taxon>Nocardia</taxon>
    </lineage>
</organism>
<protein>
    <submittedName>
        <fullName evidence="6">Metalloregulator ArsR/SmtB family transcription factor</fullName>
    </submittedName>
</protein>
<dbReference type="PRINTS" id="PR00778">
    <property type="entry name" value="HTHARSR"/>
</dbReference>
<dbReference type="AlphaFoldDB" id="A0A846XLW8"/>
<dbReference type="NCBIfam" id="NF033788">
    <property type="entry name" value="HTH_metalloreg"/>
    <property type="match status" value="1"/>
</dbReference>
<sequence>MTSLEPPIVRDQVRDDALPVADATLYAGWFSCLADPTRVRLLHQVAMSPAGIHIGEIAEALGIGQPTVSHHVRKLNDAGFVTVHKKGTATLVTINPDRCTELPHTADAVMGILTPQPLCPDDPHPDVTVRAMNSDDWPAVRAIYASRGTTYPAVFAAGAPEREVLDRQWQPGHRWIAETGGRVAGWAALTPISGHEFYRDIADSCVMVADDLEGRGLGTALLRRQVMAAEEAGLRTLQTTLYPEDRIGISVHHAAGFRTVGIRERIGRFEGRWRDAVLLERRSPLN</sequence>
<dbReference type="PROSITE" id="PS51186">
    <property type="entry name" value="GNAT"/>
    <property type="match status" value="1"/>
</dbReference>
<keyword evidence="1" id="KW-0805">Transcription regulation</keyword>
<evidence type="ECO:0000313" key="6">
    <source>
        <dbReference type="EMBL" id="NKY36587.1"/>
    </source>
</evidence>
<gene>
    <name evidence="6" type="ORF">HGA13_26465</name>
</gene>
<dbReference type="InterPro" id="IPR011991">
    <property type="entry name" value="ArsR-like_HTH"/>
</dbReference>
<evidence type="ECO:0000259" key="5">
    <source>
        <dbReference type="PROSITE" id="PS51186"/>
    </source>
</evidence>
<dbReference type="SMART" id="SM00418">
    <property type="entry name" value="HTH_ARSR"/>
    <property type="match status" value="1"/>
</dbReference>
<accession>A0A846XLW8</accession>
<reference evidence="6 7" key="1">
    <citation type="submission" date="2020-04" db="EMBL/GenBank/DDBJ databases">
        <title>MicrobeNet Type strains.</title>
        <authorList>
            <person name="Nicholson A.C."/>
        </authorList>
    </citation>
    <scope>NUCLEOTIDE SEQUENCE [LARGE SCALE GENOMIC DNA]</scope>
    <source>
        <strain evidence="6 7">DSM 45078</strain>
    </source>
</reference>
<comment type="caution">
    <text evidence="6">The sequence shown here is derived from an EMBL/GenBank/DDBJ whole genome shotgun (WGS) entry which is preliminary data.</text>
</comment>
<dbReference type="PROSITE" id="PS50987">
    <property type="entry name" value="HTH_ARSR_2"/>
    <property type="match status" value="1"/>
</dbReference>
<dbReference type="Pfam" id="PF00583">
    <property type="entry name" value="Acetyltransf_1"/>
    <property type="match status" value="1"/>
</dbReference>
<dbReference type="Gene3D" id="3.40.630.30">
    <property type="match status" value="1"/>
</dbReference>
<name>A0A846XLW8_9NOCA</name>
<dbReference type="Proteomes" id="UP000565715">
    <property type="component" value="Unassembled WGS sequence"/>
</dbReference>
<evidence type="ECO:0000313" key="7">
    <source>
        <dbReference type="Proteomes" id="UP000565715"/>
    </source>
</evidence>
<dbReference type="Gene3D" id="1.10.10.10">
    <property type="entry name" value="Winged helix-like DNA-binding domain superfamily/Winged helix DNA-binding domain"/>
    <property type="match status" value="1"/>
</dbReference>
<dbReference type="RefSeq" id="WP_068038868.1">
    <property type="nucleotide sequence ID" value="NZ_JAAXOO010000007.1"/>
</dbReference>
<keyword evidence="3" id="KW-0804">Transcription</keyword>
<evidence type="ECO:0000256" key="2">
    <source>
        <dbReference type="ARBA" id="ARBA00023125"/>
    </source>
</evidence>
<dbReference type="InterPro" id="IPR016181">
    <property type="entry name" value="Acyl_CoA_acyltransferase"/>
</dbReference>
<dbReference type="SUPFAM" id="SSF55729">
    <property type="entry name" value="Acyl-CoA N-acyltransferases (Nat)"/>
    <property type="match status" value="1"/>
</dbReference>
<dbReference type="GO" id="GO:0003677">
    <property type="term" value="F:DNA binding"/>
    <property type="evidence" value="ECO:0007669"/>
    <property type="project" value="UniProtKB-KW"/>
</dbReference>
<dbReference type="CDD" id="cd04301">
    <property type="entry name" value="NAT_SF"/>
    <property type="match status" value="1"/>
</dbReference>
<dbReference type="PANTHER" id="PTHR33154:SF33">
    <property type="entry name" value="TRANSCRIPTIONAL REPRESSOR SDPR"/>
    <property type="match status" value="1"/>
</dbReference>
<proteinExistence type="predicted"/>
<feature type="domain" description="HTH arsR-type" evidence="4">
    <location>
        <begin position="18"/>
        <end position="120"/>
    </location>
</feature>
<dbReference type="InterPro" id="IPR051081">
    <property type="entry name" value="HTH_MetalResp_TranReg"/>
</dbReference>
<dbReference type="CDD" id="cd00090">
    <property type="entry name" value="HTH_ARSR"/>
    <property type="match status" value="1"/>
</dbReference>
<dbReference type="EMBL" id="JAAXOO010000007">
    <property type="protein sequence ID" value="NKY36587.1"/>
    <property type="molecule type" value="Genomic_DNA"/>
</dbReference>
<dbReference type="GO" id="GO:0016747">
    <property type="term" value="F:acyltransferase activity, transferring groups other than amino-acyl groups"/>
    <property type="evidence" value="ECO:0007669"/>
    <property type="project" value="InterPro"/>
</dbReference>
<evidence type="ECO:0000259" key="4">
    <source>
        <dbReference type="PROSITE" id="PS50987"/>
    </source>
</evidence>
<dbReference type="InterPro" id="IPR036390">
    <property type="entry name" value="WH_DNA-bd_sf"/>
</dbReference>